<dbReference type="STRING" id="1802758.A3A96_00425"/>
<comment type="caution">
    <text evidence="1">The sequence shown here is derived from an EMBL/GenBank/DDBJ whole genome shotgun (WGS) entry which is preliminary data.</text>
</comment>
<reference evidence="1 2" key="1">
    <citation type="journal article" date="2016" name="Nat. Commun.">
        <title>Thousands of microbial genomes shed light on interconnected biogeochemical processes in an aquifer system.</title>
        <authorList>
            <person name="Anantharaman K."/>
            <person name="Brown C.T."/>
            <person name="Hug L.A."/>
            <person name="Sharon I."/>
            <person name="Castelle C.J."/>
            <person name="Probst A.J."/>
            <person name="Thomas B.C."/>
            <person name="Singh A."/>
            <person name="Wilkins M.J."/>
            <person name="Karaoz U."/>
            <person name="Brodie E.L."/>
            <person name="Williams K.H."/>
            <person name="Hubbard S.S."/>
            <person name="Banfield J.F."/>
        </authorList>
    </citation>
    <scope>NUCLEOTIDE SEQUENCE [LARGE SCALE GENOMIC DNA]</scope>
</reference>
<organism evidence="1 2">
    <name type="scientific">Candidatus Zambryskibacteria bacterium RIFCSPLOWO2_01_FULL_39_39</name>
    <dbReference type="NCBI Taxonomy" id="1802758"/>
    <lineage>
        <taxon>Bacteria</taxon>
        <taxon>Candidatus Zambryskiibacteriota</taxon>
    </lineage>
</organism>
<gene>
    <name evidence="1" type="ORF">A3A96_00425</name>
</gene>
<dbReference type="AlphaFoldDB" id="A0A1G2TX61"/>
<evidence type="ECO:0000313" key="1">
    <source>
        <dbReference type="EMBL" id="OHB01891.1"/>
    </source>
</evidence>
<dbReference type="Proteomes" id="UP000177707">
    <property type="component" value="Unassembled WGS sequence"/>
</dbReference>
<dbReference type="EMBL" id="MHWB01000009">
    <property type="protein sequence ID" value="OHB01891.1"/>
    <property type="molecule type" value="Genomic_DNA"/>
</dbReference>
<proteinExistence type="predicted"/>
<sequence>MVMTQRLSVEERMTQFNQLMRAHGYRPPTREDLIPGEEMLMVEVERFMESHNQGYNPSIMGTKIKLDEEPIVISNQNPTKEHVMYHCIMPAWDGQCFVPIESFLAVGYHKGCYENDTRWAIRAR</sequence>
<name>A0A1G2TX61_9BACT</name>
<accession>A0A1G2TX61</accession>
<protein>
    <submittedName>
        <fullName evidence="1">Uncharacterized protein</fullName>
    </submittedName>
</protein>
<evidence type="ECO:0000313" key="2">
    <source>
        <dbReference type="Proteomes" id="UP000177707"/>
    </source>
</evidence>